<keyword evidence="3" id="KW-1185">Reference proteome</keyword>
<dbReference type="Proteomes" id="UP000199118">
    <property type="component" value="Unassembled WGS sequence"/>
</dbReference>
<feature type="region of interest" description="Disordered" evidence="1">
    <location>
        <begin position="14"/>
        <end position="131"/>
    </location>
</feature>
<gene>
    <name evidence="2" type="ORF">SAMN05444336_101304</name>
</gene>
<dbReference type="EMBL" id="FNMZ01000001">
    <property type="protein sequence ID" value="SDW16881.1"/>
    <property type="molecule type" value="Genomic_DNA"/>
</dbReference>
<feature type="region of interest" description="Disordered" evidence="1">
    <location>
        <begin position="269"/>
        <end position="379"/>
    </location>
</feature>
<proteinExistence type="predicted"/>
<evidence type="ECO:0000256" key="1">
    <source>
        <dbReference type="SAM" id="MobiDB-lite"/>
    </source>
</evidence>
<protein>
    <submittedName>
        <fullName evidence="2">Uncharacterized protein</fullName>
    </submittedName>
</protein>
<feature type="compositionally biased region" description="Low complexity" evidence="1">
    <location>
        <begin position="352"/>
        <end position="362"/>
    </location>
</feature>
<feature type="compositionally biased region" description="Basic residues" evidence="1">
    <location>
        <begin position="363"/>
        <end position="379"/>
    </location>
</feature>
<sequence>MWAAGMSSGFRCWRAARPGPTGAGSAAARPGAVGGRAADGFRPPPGGPRGAGCSSRGRGRSGPRGSRGRGRRGSRSRARRPSLDQRRTGAHTGAFPAGRASVAGGRDGSRSRPGRGFSGSSRVGAGDVRPPVRPRIAGTAVQPWSPAALRLLSRRRSASCPGGPPPLVPAAPYARRRMQEPPIIAMSRSRPPGGQVAGRASSADRTARAGLSRGVRPLHGCRRSPEGCPPMAFAEPRGGKIAHPLSPGAWRRIEASCLRRLGQTLAPTRIPSAGSVRGARSQRRRHWHDETLLGGPAQVASRAVTSPADSPRRREGEVVTAARGPGRLRRSPATLSTVRPPAGWRWLRGRPGRSAARAPGRPSARRSSRGSRARRPPAR</sequence>
<reference evidence="2 3" key="1">
    <citation type="submission" date="2016-10" db="EMBL/GenBank/DDBJ databases">
        <authorList>
            <person name="de Groot N.N."/>
        </authorList>
    </citation>
    <scope>NUCLEOTIDE SEQUENCE [LARGE SCALE GENOMIC DNA]</scope>
    <source>
        <strain evidence="2 3">DSM 17890</strain>
    </source>
</reference>
<evidence type="ECO:0000313" key="3">
    <source>
        <dbReference type="Proteomes" id="UP000199118"/>
    </source>
</evidence>
<feature type="compositionally biased region" description="Low complexity" evidence="1">
    <location>
        <begin position="15"/>
        <end position="41"/>
    </location>
</feature>
<feature type="compositionally biased region" description="Basic residues" evidence="1">
    <location>
        <begin position="57"/>
        <end position="80"/>
    </location>
</feature>
<feature type="region of interest" description="Disordered" evidence="1">
    <location>
        <begin position="184"/>
        <end position="227"/>
    </location>
</feature>
<feature type="compositionally biased region" description="Low complexity" evidence="1">
    <location>
        <begin position="114"/>
        <end position="126"/>
    </location>
</feature>
<name>A0A1H2RBY8_9RHOB</name>
<accession>A0A1H2RBY8</accession>
<evidence type="ECO:0000313" key="2">
    <source>
        <dbReference type="EMBL" id="SDW16881.1"/>
    </source>
</evidence>
<organism evidence="2 3">
    <name type="scientific">Albimonas donghaensis</name>
    <dbReference type="NCBI Taxonomy" id="356660"/>
    <lineage>
        <taxon>Bacteria</taxon>
        <taxon>Pseudomonadati</taxon>
        <taxon>Pseudomonadota</taxon>
        <taxon>Alphaproteobacteria</taxon>
        <taxon>Rhodobacterales</taxon>
        <taxon>Paracoccaceae</taxon>
        <taxon>Albimonas</taxon>
    </lineage>
</organism>
<dbReference type="STRING" id="356660.SAMN05444336_101304"/>
<dbReference type="AlphaFoldDB" id="A0A1H2RBY8"/>